<evidence type="ECO:0000259" key="3">
    <source>
        <dbReference type="Pfam" id="PF20155"/>
    </source>
</evidence>
<feature type="transmembrane region" description="Helical" evidence="2">
    <location>
        <begin position="1318"/>
        <end position="1343"/>
    </location>
</feature>
<feature type="transmembrane region" description="Helical" evidence="2">
    <location>
        <begin position="1109"/>
        <end position="1130"/>
    </location>
</feature>
<feature type="transmembrane region" description="Helical" evidence="2">
    <location>
        <begin position="1049"/>
        <end position="1070"/>
    </location>
</feature>
<feature type="domain" description="Tape measure protein N-terminal" evidence="3">
    <location>
        <begin position="117"/>
        <end position="223"/>
    </location>
</feature>
<keyword evidence="2" id="KW-0812">Transmembrane</keyword>
<dbReference type="Pfam" id="PF20155">
    <property type="entry name" value="TMP_3"/>
    <property type="match status" value="1"/>
</dbReference>
<feature type="transmembrane region" description="Helical" evidence="2">
    <location>
        <begin position="1023"/>
        <end position="1043"/>
    </location>
</feature>
<dbReference type="InterPro" id="IPR013491">
    <property type="entry name" value="Tape_meas_N"/>
</dbReference>
<protein>
    <submittedName>
        <fullName evidence="4">Phage-related protein</fullName>
    </submittedName>
</protein>
<feature type="transmembrane region" description="Helical" evidence="2">
    <location>
        <begin position="991"/>
        <end position="1011"/>
    </location>
</feature>
<sequence length="2204" mass="229789">MSKTVDERVVEMRFDNKQFEQNVQTSLSTLDKLKRSLNLDGAAKGLEDVNSAAKNCNMSGLTSAVETVHAKFSAFEVMAVTALANITNSVINTGKQMLHSLTIEPISQGFEEYELKMGSIQTIMMSTGASLEEVNGYLQELNTYSDKTIYSFQDMTSNIGKFTNAGVKLEDAVMAIQGISNEAAISGANANEASRAMYNFAQALSAGYVKLIDWKSIENANMATVEFKTQLLEAAVAAGTVEKTADGMYRVLTENNQGSTMDEAINATKNFNDSLQYQWMTTDVLVNTLRDYADETTEIGKKAFAAAQEVKTFTQLMDTLKEAVGSGWAMTWEILFGDFEEAKTLWTSLSNAIGGFIDAQSDARNSMLQGWKDMGGRTALIEAAKNAFEGLASVVKPISEGFREIFPPITSERLYNLTVGLKEFTSHLKLGESASKNLKNTFKGLFAVLDIVKQAFSAVFNAIVPLFGGLDDLGGGILTVTGGIGEWLVALDEFIKKNDIFNKAIQGVIGFVGKAAGAFKDFAAEIKDRFNLPDLDEIKESLKDFLNLVKEKIKLPGLELIHATLERIHERMSHVGESAGNMKNGVLNAIEAMGNALANCKFLQLLQALWNGVKAIGGGIAKALSGLADTLIEKVSNADFSGAIDLLNGLSIGGIALAVTKFLKSFTEPLEGLQGILDGVTGILDGVRGCFEAYQTQLKAGTLLKIATAIGILAASIVVISLIDSEKLSASLGAMTVMFADLIGAMAVFNKLGGFTGKGSTKLIVFAGAVLILSSAVKKLADLSWEQLAKGLVGVGVLLAELDAFMATAKFSKKATSTATGMVILAAAVKILASVVKDLADLEWEQLGKGLVGVGVLLAEVDIFLNTAKFGGKAISTATGMVILAAAMKILASVCKDFGEMKWEEIGKGLTSVGILLAEVAAFTNLTGNAKHVISSGLALIEIAAAMKIFASAMSDFAQFSWEQIGKGLTAMGGALAEVAIATKLMPKNMVGIGTGLVIVGAALEIVAHSLGKMGNFSWEQIAKGLVTMGVALTELAVGLNFMKGTLSGSAAMLVAAAALAVLTPVLSVLGAMSWVSIAKGLVTIAGAFTVLGVAGAVLTPLVPTILGLSGAFALIGVGVLAIGAGLLAAGTGLSALAVGFTALAAAGAAGATAIVASLTVIITGVAALIPAVLEKIGEGIIAFCRVIAESAPAIGEAIKAVVLSLLDVLLECVPQIADGALALIAAVLEALVKYTPSIVDSIFQFLIKVLEGIAKNLPELIKVAIDVLMAFFSGIVDALSGIDVDTLVKGIAGIGLLSAIMLALSAVASLVPGAMAGVLGMGVVIAELALVLAAIGALAQIPGLSWLIGEGGKLLEGIGTAIGQFIGGIVGGFMSGVSSQFPQIGADLSAFMTNIQPFIEGASKIEPSMMDGVKALAETILILTAADILQGLTSWLTGGSSLSGFAEELVPFGKAMKDFSIEIAGMDAGLVANAATAGKTLAEMASTLPNSGGVIGFFTGENDMKEFGEQLVPFGEAMMAFGASIAGLDANAVTEAAIAGKAMTEMASTIPNTGGVVSFFAGDNDMKAFGEQLIPFGEAMMDFSTAVKGLDADAIVNSATAGKALVELAKTVPNSGGVVGFFAGENDMDMFGEQLVPFGKAMKSYSDAISGIDVDAITNSATAGKSLVELANTLPNTGGVVSWFTGDNDIGAFGESLVLFGENFSKYSDYMKNVDAGIVTSTTNAATSIVELQKSLPKEGGWFSDDKTLADFGKDMSSFGSYFSSYYGYISGIDTGLLSSVITQTNRLVDMATGMAGLDTSGMTSFGSALTKLGEAGITGFINAFNNANSKVTAAASNMLTTFVNAANAKKTTLTTTFTTLVQAVLTAINAKQRDFQTAGSTLMVKFIAGVKTQDNSARSTFTNIISGCLTAIKNKYSEFQSVGTQTMVRFIAGVRAKDTDARNTFTNIISGCLTAIKNKYSEFQSAGEQCMVKFIAGVRSKDADAKNAFTSSLGGAISGVKDYYGQFYDAGSYLVDGFAKGISENTYKAEAKARAMAAAAARAAEKELDEHSPSKVGYRIGDFFGVAFVNAIGDYTEKAYKAGSGMAKAARTGLSNAISKVKDFIDSDIDTQPTIRPVLDLSNVEAGTSRLNAMFSRTRALSISTGMNRQETADVQNGENSPNAGNTFTFTQNNYSPKALSRVEIYRQTKNQFSAMERMVKA</sequence>
<dbReference type="EMBL" id="SGXF01000005">
    <property type="protein sequence ID" value="RZS94213.1"/>
    <property type="molecule type" value="Genomic_DNA"/>
</dbReference>
<keyword evidence="2" id="KW-1133">Transmembrane helix</keyword>
<dbReference type="OrthoDB" id="2009531at2"/>
<name>A0A4Q7P2S6_9FIRM</name>
<dbReference type="Proteomes" id="UP000292927">
    <property type="component" value="Unassembled WGS sequence"/>
</dbReference>
<evidence type="ECO:0000313" key="5">
    <source>
        <dbReference type="Proteomes" id="UP000292927"/>
    </source>
</evidence>
<gene>
    <name evidence="4" type="ORF">EV209_2583</name>
</gene>
<dbReference type="RefSeq" id="WP_130435834.1">
    <property type="nucleotide sequence ID" value="NZ_SGXF01000005.1"/>
</dbReference>
<dbReference type="InterPro" id="IPR016024">
    <property type="entry name" value="ARM-type_fold"/>
</dbReference>
<reference evidence="4 5" key="1">
    <citation type="submission" date="2019-02" db="EMBL/GenBank/DDBJ databases">
        <title>Genomic Encyclopedia of Type Strains, Phase IV (KMG-IV): sequencing the most valuable type-strain genomes for metagenomic binning, comparative biology and taxonomic classification.</title>
        <authorList>
            <person name="Goeker M."/>
        </authorList>
    </citation>
    <scope>NUCLEOTIDE SEQUENCE [LARGE SCALE GENOMIC DNA]</scope>
    <source>
        <strain evidence="4 5">DSM 29486</strain>
    </source>
</reference>
<evidence type="ECO:0000256" key="2">
    <source>
        <dbReference type="SAM" id="Phobius"/>
    </source>
</evidence>
<feature type="transmembrane region" description="Helical" evidence="2">
    <location>
        <begin position="761"/>
        <end position="781"/>
    </location>
</feature>
<feature type="transmembrane region" description="Helical" evidence="2">
    <location>
        <begin position="703"/>
        <end position="723"/>
    </location>
</feature>
<feature type="transmembrane region" description="Helical" evidence="2">
    <location>
        <begin position="1082"/>
        <end position="1103"/>
    </location>
</feature>
<dbReference type="NCBIfam" id="TIGR02675">
    <property type="entry name" value="tape_meas_nterm"/>
    <property type="match status" value="1"/>
</dbReference>
<keyword evidence="2" id="KW-0472">Membrane</keyword>
<organism evidence="4 5">
    <name type="scientific">Cuneatibacter caecimuris</name>
    <dbReference type="NCBI Taxonomy" id="1796618"/>
    <lineage>
        <taxon>Bacteria</taxon>
        <taxon>Bacillati</taxon>
        <taxon>Bacillota</taxon>
        <taxon>Clostridia</taxon>
        <taxon>Lachnospirales</taxon>
        <taxon>Lachnospiraceae</taxon>
        <taxon>Cuneatibacter</taxon>
    </lineage>
</organism>
<accession>A0A4Q7P2S6</accession>
<feature type="transmembrane region" description="Helical" evidence="2">
    <location>
        <begin position="1137"/>
        <end position="1170"/>
    </location>
</feature>
<feature type="transmembrane region" description="Helical" evidence="2">
    <location>
        <begin position="1292"/>
        <end position="1312"/>
    </location>
</feature>
<evidence type="ECO:0000313" key="4">
    <source>
        <dbReference type="EMBL" id="RZS94213.1"/>
    </source>
</evidence>
<keyword evidence="5" id="KW-1185">Reference proteome</keyword>
<evidence type="ECO:0000256" key="1">
    <source>
        <dbReference type="SAM" id="MobiDB-lite"/>
    </source>
</evidence>
<feature type="transmembrane region" description="Helical" evidence="2">
    <location>
        <begin position="1355"/>
        <end position="1375"/>
    </location>
</feature>
<feature type="region of interest" description="Disordered" evidence="1">
    <location>
        <begin position="2154"/>
        <end position="2174"/>
    </location>
</feature>
<dbReference type="SUPFAM" id="SSF48371">
    <property type="entry name" value="ARM repeat"/>
    <property type="match status" value="1"/>
</dbReference>
<feature type="transmembrane region" description="Helical" evidence="2">
    <location>
        <begin position="729"/>
        <end position="749"/>
    </location>
</feature>
<proteinExistence type="predicted"/>
<comment type="caution">
    <text evidence="4">The sequence shown here is derived from an EMBL/GenBank/DDBJ whole genome shotgun (WGS) entry which is preliminary data.</text>
</comment>